<proteinExistence type="predicted"/>
<dbReference type="AlphaFoldDB" id="A0A2W5FK38"/>
<dbReference type="Proteomes" id="UP000249769">
    <property type="component" value="Unassembled WGS sequence"/>
</dbReference>
<keyword evidence="2" id="KW-1133">Transmembrane helix</keyword>
<protein>
    <recommendedName>
        <fullName evidence="5">DUF1269 domain-containing protein</fullName>
    </recommendedName>
</protein>
<evidence type="ECO:0000256" key="2">
    <source>
        <dbReference type="SAM" id="Phobius"/>
    </source>
</evidence>
<evidence type="ECO:0000256" key="1">
    <source>
        <dbReference type="SAM" id="MobiDB-lite"/>
    </source>
</evidence>
<evidence type="ECO:0000313" key="3">
    <source>
        <dbReference type="EMBL" id="PZP54160.1"/>
    </source>
</evidence>
<organism evidence="3 4">
    <name type="scientific">Agrobacterium fabrum</name>
    <dbReference type="NCBI Taxonomy" id="1176649"/>
    <lineage>
        <taxon>Bacteria</taxon>
        <taxon>Pseudomonadati</taxon>
        <taxon>Pseudomonadota</taxon>
        <taxon>Alphaproteobacteria</taxon>
        <taxon>Hyphomicrobiales</taxon>
        <taxon>Rhizobiaceae</taxon>
        <taxon>Rhizobium/Agrobacterium group</taxon>
        <taxon>Agrobacterium</taxon>
        <taxon>Agrobacterium tumefaciens complex</taxon>
    </lineage>
</organism>
<feature type="transmembrane region" description="Helical" evidence="2">
    <location>
        <begin position="56"/>
        <end position="79"/>
    </location>
</feature>
<evidence type="ECO:0008006" key="5">
    <source>
        <dbReference type="Google" id="ProtNLM"/>
    </source>
</evidence>
<sequence>MPDLIVIVYPTEDKAEAIRQKLLNLQQEYLIELSDAVIAVRQDNGRIKLIQSMNTTAVGAISGGFWGLLIGSIFLMPLLGASIGAASGALGGALTDYGINDGFMRELAINLKPENAALFLLIRKMTADKVLEELKGTGGTVLRTSLDHTKEQALRDALAARPASEGPRRPQRPPRTTDTISPSLFQSSNAVVEGGQNEH</sequence>
<reference evidence="3 4" key="1">
    <citation type="submission" date="2017-08" db="EMBL/GenBank/DDBJ databases">
        <title>Infants hospitalized years apart are colonized by the same room-sourced microbial strains.</title>
        <authorList>
            <person name="Brooks B."/>
            <person name="Olm M.R."/>
            <person name="Firek B.A."/>
            <person name="Baker R."/>
            <person name="Thomas B.C."/>
            <person name="Morowitz M.J."/>
            <person name="Banfield J.F."/>
        </authorList>
    </citation>
    <scope>NUCLEOTIDE SEQUENCE [LARGE SCALE GENOMIC DNA]</scope>
    <source>
        <strain evidence="3">S2_009_000_R2_73</strain>
    </source>
</reference>
<accession>A0A2W5FK38</accession>
<dbReference type="EMBL" id="QFOL01000003">
    <property type="protein sequence ID" value="PZP54160.1"/>
    <property type="molecule type" value="Genomic_DNA"/>
</dbReference>
<keyword evidence="2" id="KW-0812">Transmembrane</keyword>
<evidence type="ECO:0000313" key="4">
    <source>
        <dbReference type="Proteomes" id="UP000249769"/>
    </source>
</evidence>
<dbReference type="InterPro" id="IPR009200">
    <property type="entry name" value="DUF1269_membrane"/>
</dbReference>
<gene>
    <name evidence="3" type="ORF">DI595_00850</name>
</gene>
<feature type="compositionally biased region" description="Polar residues" evidence="1">
    <location>
        <begin position="176"/>
        <end position="190"/>
    </location>
</feature>
<name>A0A2W5FK38_9HYPH</name>
<dbReference type="Pfam" id="PF06897">
    <property type="entry name" value="DUF1269"/>
    <property type="match status" value="1"/>
</dbReference>
<comment type="caution">
    <text evidence="3">The sequence shown here is derived from an EMBL/GenBank/DDBJ whole genome shotgun (WGS) entry which is preliminary data.</text>
</comment>
<feature type="region of interest" description="Disordered" evidence="1">
    <location>
        <begin position="158"/>
        <end position="199"/>
    </location>
</feature>
<keyword evidence="2" id="KW-0472">Membrane</keyword>